<dbReference type="InterPro" id="IPR011990">
    <property type="entry name" value="TPR-like_helical_dom_sf"/>
</dbReference>
<evidence type="ECO:0000313" key="11">
    <source>
        <dbReference type="Proteomes" id="UP001190700"/>
    </source>
</evidence>
<dbReference type="GO" id="GO:0005483">
    <property type="term" value="F:soluble NSF attachment protein activity"/>
    <property type="evidence" value="ECO:0007669"/>
    <property type="project" value="TreeGrafter"/>
</dbReference>
<comment type="similarity">
    <text evidence="2">Belongs to the SNAP family.</text>
</comment>
<dbReference type="Pfam" id="PF14938">
    <property type="entry name" value="SNAP"/>
    <property type="match status" value="1"/>
</dbReference>
<dbReference type="GO" id="GO:0031201">
    <property type="term" value="C:SNARE complex"/>
    <property type="evidence" value="ECO:0007669"/>
    <property type="project" value="TreeGrafter"/>
</dbReference>
<evidence type="ECO:0000256" key="2">
    <source>
        <dbReference type="ARBA" id="ARBA00010050"/>
    </source>
</evidence>
<dbReference type="AlphaFoldDB" id="A0AAE0FZH1"/>
<dbReference type="GO" id="GO:0019905">
    <property type="term" value="F:syntaxin binding"/>
    <property type="evidence" value="ECO:0007669"/>
    <property type="project" value="TreeGrafter"/>
</dbReference>
<proteinExistence type="inferred from homology"/>
<comment type="caution">
    <text evidence="10">The sequence shown here is derived from an EMBL/GenBank/DDBJ whole genome shotgun (WGS) entry which is preliminary data.</text>
</comment>
<evidence type="ECO:0000256" key="5">
    <source>
        <dbReference type="ARBA" id="ARBA00022927"/>
    </source>
</evidence>
<dbReference type="PANTHER" id="PTHR13768">
    <property type="entry name" value="SOLUBLE NSF ATTACHMENT PROTEIN SNAP"/>
    <property type="match status" value="1"/>
</dbReference>
<evidence type="ECO:0000256" key="7">
    <source>
        <dbReference type="ARBA" id="ARBA00040047"/>
    </source>
</evidence>
<dbReference type="GO" id="GO:0005774">
    <property type="term" value="C:vacuolar membrane"/>
    <property type="evidence" value="ECO:0007669"/>
    <property type="project" value="TreeGrafter"/>
</dbReference>
<feature type="region of interest" description="Disordered" evidence="9">
    <location>
        <begin position="281"/>
        <end position="309"/>
    </location>
</feature>
<dbReference type="GO" id="GO:0016192">
    <property type="term" value="P:vesicle-mediated transport"/>
    <property type="evidence" value="ECO:0007669"/>
    <property type="project" value="UniProtKB-KW"/>
</dbReference>
<dbReference type="PANTHER" id="PTHR13768:SF2">
    <property type="entry name" value="GAMMA-SOLUBLE NSF ATTACHMENT PROTEIN"/>
    <property type="match status" value="1"/>
</dbReference>
<keyword evidence="3" id="KW-0813">Transport</keyword>
<keyword evidence="6" id="KW-0472">Membrane</keyword>
<dbReference type="GO" id="GO:0006886">
    <property type="term" value="P:intracellular protein transport"/>
    <property type="evidence" value="ECO:0007669"/>
    <property type="project" value="InterPro"/>
</dbReference>
<evidence type="ECO:0000256" key="1">
    <source>
        <dbReference type="ARBA" id="ARBA00004170"/>
    </source>
</evidence>
<keyword evidence="4" id="KW-0931">ER-Golgi transport</keyword>
<keyword evidence="5" id="KW-0653">Protein transport</keyword>
<name>A0AAE0FZH1_9CHLO</name>
<comment type="subcellular location">
    <subcellularLocation>
        <location evidence="1">Membrane</location>
        <topology evidence="1">Peripheral membrane protein</topology>
    </subcellularLocation>
</comment>
<evidence type="ECO:0000256" key="8">
    <source>
        <dbReference type="ARBA" id="ARBA00042485"/>
    </source>
</evidence>
<accession>A0AAE0FZH1</accession>
<dbReference type="SUPFAM" id="SSF48452">
    <property type="entry name" value="TPR-like"/>
    <property type="match status" value="1"/>
</dbReference>
<dbReference type="Gene3D" id="1.25.40.10">
    <property type="entry name" value="Tetratricopeptide repeat domain"/>
    <property type="match status" value="1"/>
</dbReference>
<protein>
    <recommendedName>
        <fullName evidence="7">Gamma-soluble NSF attachment protein</fullName>
    </recommendedName>
    <alternativeName>
        <fullName evidence="8">N-ethylmaleimide-sensitive factor attachment protein gamma</fullName>
    </alternativeName>
</protein>
<evidence type="ECO:0000256" key="3">
    <source>
        <dbReference type="ARBA" id="ARBA00022448"/>
    </source>
</evidence>
<evidence type="ECO:0000256" key="4">
    <source>
        <dbReference type="ARBA" id="ARBA00022892"/>
    </source>
</evidence>
<dbReference type="Proteomes" id="UP001190700">
    <property type="component" value="Unassembled WGS sequence"/>
</dbReference>
<evidence type="ECO:0000313" key="10">
    <source>
        <dbReference type="EMBL" id="KAK3268705.1"/>
    </source>
</evidence>
<evidence type="ECO:0000256" key="9">
    <source>
        <dbReference type="SAM" id="MobiDB-lite"/>
    </source>
</evidence>
<organism evidence="10 11">
    <name type="scientific">Cymbomonas tetramitiformis</name>
    <dbReference type="NCBI Taxonomy" id="36881"/>
    <lineage>
        <taxon>Eukaryota</taxon>
        <taxon>Viridiplantae</taxon>
        <taxon>Chlorophyta</taxon>
        <taxon>Pyramimonadophyceae</taxon>
        <taxon>Pyramimonadales</taxon>
        <taxon>Pyramimonadaceae</taxon>
        <taxon>Cymbomonas</taxon>
    </lineage>
</organism>
<keyword evidence="11" id="KW-1185">Reference proteome</keyword>
<gene>
    <name evidence="10" type="ORF">CYMTET_22806</name>
</gene>
<dbReference type="InterPro" id="IPR000744">
    <property type="entry name" value="NSF_attach"/>
</dbReference>
<evidence type="ECO:0000256" key="6">
    <source>
        <dbReference type="ARBA" id="ARBA00023136"/>
    </source>
</evidence>
<dbReference type="EMBL" id="LGRX02011639">
    <property type="protein sequence ID" value="KAK3268705.1"/>
    <property type="molecule type" value="Genomic_DNA"/>
</dbReference>
<sequence length="309" mass="33684">MSESEGDKLMEKAESKTTVTMFRWKPDWEAAQPLFEKAALAYKKAGATSKSKAAYEKASLAQERLNAPWHAAKLLETAGTLAKECAEDEVAEFFRRACSLYAEAGRAQSGADALCRGAKAVEAKDPNSAAELLKQACEIYESEEKQHYAHDAHRSLIGLHVKSERYAEAAEALQRFATCCSKSGATNNQNKAYLGVVVVWLYAQNAKEADACYNDSLGVDSFMSSEEATAASDLLSAYRGGEVEQVRSCLKRTFTFQNLDNMIARLAAKLPVGDVAAMAGQMRGGSEQAQSGSWEKRAEDVELDEDDLC</sequence>
<reference evidence="10 11" key="1">
    <citation type="journal article" date="2015" name="Genome Biol. Evol.">
        <title>Comparative Genomics of a Bacterivorous Green Alga Reveals Evolutionary Causalities and Consequences of Phago-Mixotrophic Mode of Nutrition.</title>
        <authorList>
            <person name="Burns J.A."/>
            <person name="Paasch A."/>
            <person name="Narechania A."/>
            <person name="Kim E."/>
        </authorList>
    </citation>
    <scope>NUCLEOTIDE SEQUENCE [LARGE SCALE GENOMIC DNA]</scope>
    <source>
        <strain evidence="10 11">PLY_AMNH</strain>
    </source>
</reference>